<proteinExistence type="inferred from homology"/>
<keyword evidence="7" id="KW-0653">Protein transport</keyword>
<keyword evidence="6 11" id="KW-0812">Transmembrane</keyword>
<evidence type="ECO:0000256" key="11">
    <source>
        <dbReference type="SAM" id="Phobius"/>
    </source>
</evidence>
<evidence type="ECO:0000256" key="1">
    <source>
        <dbReference type="ARBA" id="ARBA00004162"/>
    </source>
</evidence>
<evidence type="ECO:0000256" key="2">
    <source>
        <dbReference type="ARBA" id="ARBA00006742"/>
    </source>
</evidence>
<feature type="transmembrane region" description="Helical" evidence="11">
    <location>
        <begin position="6"/>
        <end position="29"/>
    </location>
</feature>
<dbReference type="NCBIfam" id="TIGR00739">
    <property type="entry name" value="yajC"/>
    <property type="match status" value="1"/>
</dbReference>
<keyword evidence="9" id="KW-0811">Translocation</keyword>
<evidence type="ECO:0000256" key="7">
    <source>
        <dbReference type="ARBA" id="ARBA00022927"/>
    </source>
</evidence>
<dbReference type="EMBL" id="CAKLPZ010000001">
    <property type="protein sequence ID" value="CAH1000393.1"/>
    <property type="molecule type" value="Genomic_DNA"/>
</dbReference>
<keyword evidence="10 11" id="KW-0472">Membrane</keyword>
<keyword evidence="8 11" id="KW-1133">Transmembrane helix</keyword>
<reference evidence="12" key="1">
    <citation type="submission" date="2021-12" db="EMBL/GenBank/DDBJ databases">
        <authorList>
            <person name="Rodrigo-Torres L."/>
            <person name="Arahal R. D."/>
            <person name="Lucena T."/>
        </authorList>
    </citation>
    <scope>NUCLEOTIDE SEQUENCE</scope>
    <source>
        <strain evidence="12">CECT 8419</strain>
    </source>
</reference>
<evidence type="ECO:0000256" key="6">
    <source>
        <dbReference type="ARBA" id="ARBA00022692"/>
    </source>
</evidence>
<dbReference type="PRINTS" id="PR01853">
    <property type="entry name" value="YAJCTRNLCASE"/>
</dbReference>
<sequence length="101" mass="11061">MYLQATGGLFTNGFFMIAMLAVLVFTMILPQRKRSKQQKAFMSSLTKGQRVVTASGILGIVDKVEDNVISLNVGNKTYIQVTKNAISKELTDAIYPAKTDA</sequence>
<evidence type="ECO:0000256" key="9">
    <source>
        <dbReference type="ARBA" id="ARBA00023010"/>
    </source>
</evidence>
<comment type="caution">
    <text evidence="12">The sequence shown here is derived from an EMBL/GenBank/DDBJ whole genome shotgun (WGS) entry which is preliminary data.</text>
</comment>
<evidence type="ECO:0000256" key="10">
    <source>
        <dbReference type="ARBA" id="ARBA00023136"/>
    </source>
</evidence>
<gene>
    <name evidence="12" type="ORF">LEM8419_01546</name>
</gene>
<accession>A0ABM9B025</accession>
<dbReference type="PANTHER" id="PTHR33909">
    <property type="entry name" value="SEC TRANSLOCON ACCESSORY COMPLEX SUBUNIT YAJC"/>
    <property type="match status" value="1"/>
</dbReference>
<comment type="subcellular location">
    <subcellularLocation>
        <location evidence="1">Cell membrane</location>
        <topology evidence="1">Single-pass membrane protein</topology>
    </subcellularLocation>
</comment>
<keyword evidence="13" id="KW-1185">Reference proteome</keyword>
<evidence type="ECO:0000256" key="8">
    <source>
        <dbReference type="ARBA" id="ARBA00022989"/>
    </source>
</evidence>
<evidence type="ECO:0000313" key="13">
    <source>
        <dbReference type="Proteomes" id="UP000837803"/>
    </source>
</evidence>
<keyword evidence="4" id="KW-0813">Transport</keyword>
<name>A0ABM9B025_9BACT</name>
<dbReference type="Pfam" id="PF02699">
    <property type="entry name" value="YajC"/>
    <property type="match status" value="1"/>
</dbReference>
<evidence type="ECO:0000256" key="4">
    <source>
        <dbReference type="ARBA" id="ARBA00022448"/>
    </source>
</evidence>
<dbReference type="Proteomes" id="UP000837803">
    <property type="component" value="Unassembled WGS sequence"/>
</dbReference>
<dbReference type="SMART" id="SM01323">
    <property type="entry name" value="YajC"/>
    <property type="match status" value="1"/>
</dbReference>
<protein>
    <recommendedName>
        <fullName evidence="3">Sec translocon accessory complex subunit YajC</fullName>
    </recommendedName>
</protein>
<organism evidence="12 13">
    <name type="scientific">Neolewinella maritima</name>
    <dbReference type="NCBI Taxonomy" id="1383882"/>
    <lineage>
        <taxon>Bacteria</taxon>
        <taxon>Pseudomonadati</taxon>
        <taxon>Bacteroidota</taxon>
        <taxon>Saprospiria</taxon>
        <taxon>Saprospirales</taxon>
        <taxon>Lewinellaceae</taxon>
        <taxon>Neolewinella</taxon>
    </lineage>
</organism>
<evidence type="ECO:0000256" key="3">
    <source>
        <dbReference type="ARBA" id="ARBA00014962"/>
    </source>
</evidence>
<dbReference type="PANTHER" id="PTHR33909:SF1">
    <property type="entry name" value="SEC TRANSLOCON ACCESSORY COMPLEX SUBUNIT YAJC"/>
    <property type="match status" value="1"/>
</dbReference>
<evidence type="ECO:0000313" key="12">
    <source>
        <dbReference type="EMBL" id="CAH1000393.1"/>
    </source>
</evidence>
<keyword evidence="5" id="KW-1003">Cell membrane</keyword>
<dbReference type="RefSeq" id="WP_238750444.1">
    <property type="nucleotide sequence ID" value="NZ_CAKLPZ010000001.1"/>
</dbReference>
<dbReference type="InterPro" id="IPR003849">
    <property type="entry name" value="Preprotein_translocase_YajC"/>
</dbReference>
<evidence type="ECO:0000256" key="5">
    <source>
        <dbReference type="ARBA" id="ARBA00022475"/>
    </source>
</evidence>
<comment type="similarity">
    <text evidence="2">Belongs to the YajC family.</text>
</comment>